<dbReference type="EMBL" id="JAUYVI010000005">
    <property type="protein sequence ID" value="MDQ7249454.1"/>
    <property type="molecule type" value="Genomic_DNA"/>
</dbReference>
<dbReference type="RefSeq" id="WP_379957445.1">
    <property type="nucleotide sequence ID" value="NZ_JAUYVI010000005.1"/>
</dbReference>
<evidence type="ECO:0000313" key="2">
    <source>
        <dbReference type="EMBL" id="MDQ7249454.1"/>
    </source>
</evidence>
<dbReference type="Proteomes" id="UP001230156">
    <property type="component" value="Unassembled WGS sequence"/>
</dbReference>
<evidence type="ECO:0000259" key="1">
    <source>
        <dbReference type="Pfam" id="PF07238"/>
    </source>
</evidence>
<name>A0ABU0YP27_9PROT</name>
<evidence type="ECO:0000313" key="3">
    <source>
        <dbReference type="Proteomes" id="UP001230156"/>
    </source>
</evidence>
<organism evidence="2 3">
    <name type="scientific">Dongia sedimenti</name>
    <dbReference type="NCBI Taxonomy" id="3064282"/>
    <lineage>
        <taxon>Bacteria</taxon>
        <taxon>Pseudomonadati</taxon>
        <taxon>Pseudomonadota</taxon>
        <taxon>Alphaproteobacteria</taxon>
        <taxon>Rhodospirillales</taxon>
        <taxon>Dongiaceae</taxon>
        <taxon>Dongia</taxon>
    </lineage>
</organism>
<accession>A0ABU0YP27</accession>
<dbReference type="Pfam" id="PF07238">
    <property type="entry name" value="PilZ"/>
    <property type="match status" value="1"/>
</dbReference>
<proteinExistence type="predicted"/>
<dbReference type="InterPro" id="IPR009875">
    <property type="entry name" value="PilZ_domain"/>
</dbReference>
<sequence length="120" mass="13967">MSSFTMSYRKVGNREHRRDKRLPLPIFTIRLDGLVCDTLNWSLGGLLVSGYEGAHNPEDLIDVDVKIKDATGDYALKLTARVVRVDQKNKTIALRFEEMSPVIYDFFERSFAQRFRNRLR</sequence>
<reference evidence="3" key="1">
    <citation type="submission" date="2023-08" db="EMBL/GenBank/DDBJ databases">
        <title>Rhodospirillaceae gen. nov., a novel taxon isolated from the Yangtze River Yuezi River estuary sludge.</title>
        <authorList>
            <person name="Ruan L."/>
        </authorList>
    </citation>
    <scope>NUCLEOTIDE SEQUENCE [LARGE SCALE GENOMIC DNA]</scope>
    <source>
        <strain evidence="3">R-7</strain>
    </source>
</reference>
<dbReference type="Gene3D" id="2.40.10.220">
    <property type="entry name" value="predicted glycosyltransferase like domains"/>
    <property type="match status" value="1"/>
</dbReference>
<gene>
    <name evidence="2" type="ORF">Q8A70_17330</name>
</gene>
<feature type="domain" description="PilZ" evidence="1">
    <location>
        <begin position="15"/>
        <end position="101"/>
    </location>
</feature>
<comment type="caution">
    <text evidence="2">The sequence shown here is derived from an EMBL/GenBank/DDBJ whole genome shotgun (WGS) entry which is preliminary data.</text>
</comment>
<protein>
    <submittedName>
        <fullName evidence="2">PilZ domain-containing protein</fullName>
    </submittedName>
</protein>
<keyword evidence="3" id="KW-1185">Reference proteome</keyword>